<evidence type="ECO:0000313" key="2">
    <source>
        <dbReference type="Proteomes" id="UP001177260"/>
    </source>
</evidence>
<organism evidence="1 2">
    <name type="scientific">Aspergillus melleus</name>
    <dbReference type="NCBI Taxonomy" id="138277"/>
    <lineage>
        <taxon>Eukaryota</taxon>
        <taxon>Fungi</taxon>
        <taxon>Dikarya</taxon>
        <taxon>Ascomycota</taxon>
        <taxon>Pezizomycotina</taxon>
        <taxon>Eurotiomycetes</taxon>
        <taxon>Eurotiomycetidae</taxon>
        <taxon>Eurotiales</taxon>
        <taxon>Aspergillaceae</taxon>
        <taxon>Aspergillus</taxon>
        <taxon>Aspergillus subgen. Circumdati</taxon>
    </lineage>
</organism>
<protein>
    <submittedName>
        <fullName evidence="1">Altered inheritance of mitochondria protein 6</fullName>
    </submittedName>
</protein>
<comment type="caution">
    <text evidence="1">The sequence shown here is derived from an EMBL/GenBank/DDBJ whole genome shotgun (WGS) entry which is preliminary data.</text>
</comment>
<proteinExistence type="predicted"/>
<name>A0ACC3B0U0_9EURO</name>
<dbReference type="EMBL" id="JAOPJF010000035">
    <property type="protein sequence ID" value="KAK1143850.1"/>
    <property type="molecule type" value="Genomic_DNA"/>
</dbReference>
<sequence length="323" mass="35609">MFPSRSLLVASLLNLAAAIPSELQNVLKNTHGGSEYGLASTTSSMPRNSKGLTFDGSTLQIPVHSHNDYWRDIPFYTGLSRGCVSTEADVWLYNGTLYVGHDESSLTEERTFESLYVKPMLEVLERQNPRTPFVTSPTNNGVFDTDTSQTMYFFVDLKTSGPKTLEAVTAALQPLREKGYLTALKSNKTITHGPITVIGTGNTPLNLIGPVADRDIFFDAPLHALNQPEYAGVTSLISPIASTSFKRAVGALNSSDYNAILSEEQLDSLRSQIRTAKKRGIGARYWETPYYPIWARNAVWRTLLQEGVALLNADDLDAVSEYF</sequence>
<accession>A0ACC3B0U0</accession>
<keyword evidence="2" id="KW-1185">Reference proteome</keyword>
<dbReference type="Proteomes" id="UP001177260">
    <property type="component" value="Unassembled WGS sequence"/>
</dbReference>
<evidence type="ECO:0000313" key="1">
    <source>
        <dbReference type="EMBL" id="KAK1143850.1"/>
    </source>
</evidence>
<gene>
    <name evidence="1" type="primary">AIM6_2</name>
    <name evidence="1" type="ORF">N8T08_005963</name>
</gene>
<reference evidence="1 2" key="1">
    <citation type="journal article" date="2023" name="ACS Omega">
        <title>Identification of the Neoaspergillic Acid Biosynthesis Gene Cluster by Establishing an In Vitro CRISPR-Ribonucleoprotein Genetic System in Aspergillus melleus.</title>
        <authorList>
            <person name="Yuan B."/>
            <person name="Grau M.F."/>
            <person name="Murata R.M."/>
            <person name="Torok T."/>
            <person name="Venkateswaran K."/>
            <person name="Stajich J.E."/>
            <person name="Wang C.C.C."/>
        </authorList>
    </citation>
    <scope>NUCLEOTIDE SEQUENCE [LARGE SCALE GENOMIC DNA]</scope>
    <source>
        <strain evidence="1 2">IMV 1140</strain>
    </source>
</reference>